<dbReference type="GO" id="GO:0006631">
    <property type="term" value="P:fatty acid metabolic process"/>
    <property type="evidence" value="ECO:0007669"/>
    <property type="project" value="TreeGrafter"/>
</dbReference>
<dbReference type="PANTHER" id="PTHR43201:SF32">
    <property type="entry name" value="2-SUCCINYLBENZOATE--COA LIGASE, CHLOROPLASTIC_PEROXISOMAL"/>
    <property type="match status" value="1"/>
</dbReference>
<dbReference type="InterPro" id="IPR045851">
    <property type="entry name" value="AMP-bd_C_sf"/>
</dbReference>
<dbReference type="InterPro" id="IPR042099">
    <property type="entry name" value="ANL_N_sf"/>
</dbReference>
<dbReference type="OrthoDB" id="8870348at2"/>
<dbReference type="AlphaFoldDB" id="A0A4U0EQP9"/>
<comment type="caution">
    <text evidence="2">The sequence shown here is derived from an EMBL/GenBank/DDBJ whole genome shotgun (WGS) entry which is preliminary data.</text>
</comment>
<dbReference type="GO" id="GO:0031956">
    <property type="term" value="F:medium-chain fatty acid-CoA ligase activity"/>
    <property type="evidence" value="ECO:0007669"/>
    <property type="project" value="TreeGrafter"/>
</dbReference>
<dbReference type="PANTHER" id="PTHR43201">
    <property type="entry name" value="ACYL-COA SYNTHETASE"/>
    <property type="match status" value="1"/>
</dbReference>
<reference evidence="2 3" key="1">
    <citation type="submission" date="2019-04" db="EMBL/GenBank/DDBJ databases">
        <title>Lacinutrix sp. nov., isolated from marine water.</title>
        <authorList>
            <person name="Kim W."/>
        </authorList>
    </citation>
    <scope>NUCLEOTIDE SEQUENCE [LARGE SCALE GENOMIC DNA]</scope>
    <source>
        <strain evidence="2 3">CAU 1491</strain>
    </source>
</reference>
<dbReference type="RefSeq" id="WP_136844357.1">
    <property type="nucleotide sequence ID" value="NZ_SUPL01000006.1"/>
</dbReference>
<evidence type="ECO:0000313" key="3">
    <source>
        <dbReference type="Proteomes" id="UP000307657"/>
    </source>
</evidence>
<dbReference type="Gene3D" id="3.40.50.12780">
    <property type="entry name" value="N-terminal domain of ligase-like"/>
    <property type="match status" value="1"/>
</dbReference>
<evidence type="ECO:0000313" key="2">
    <source>
        <dbReference type="EMBL" id="TJY34007.1"/>
    </source>
</evidence>
<keyword evidence="3" id="KW-1185">Reference proteome</keyword>
<dbReference type="Pfam" id="PF00501">
    <property type="entry name" value="AMP-binding"/>
    <property type="match status" value="1"/>
</dbReference>
<dbReference type="InterPro" id="IPR000873">
    <property type="entry name" value="AMP-dep_synth/lig_dom"/>
</dbReference>
<dbReference type="Gene3D" id="3.30.300.30">
    <property type="match status" value="1"/>
</dbReference>
<accession>A0A4U0EQP9</accession>
<organism evidence="2 3">
    <name type="scientific">Pontimicrobium aquaticum</name>
    <dbReference type="NCBI Taxonomy" id="2565367"/>
    <lineage>
        <taxon>Bacteria</taxon>
        <taxon>Pseudomonadati</taxon>
        <taxon>Bacteroidota</taxon>
        <taxon>Flavobacteriia</taxon>
        <taxon>Flavobacteriales</taxon>
        <taxon>Flavobacteriaceae</taxon>
        <taxon>Pontimicrobium</taxon>
    </lineage>
</organism>
<gene>
    <name evidence="2" type="ORF">E5167_11840</name>
</gene>
<dbReference type="Proteomes" id="UP000307657">
    <property type="component" value="Unassembled WGS sequence"/>
</dbReference>
<proteinExistence type="predicted"/>
<keyword evidence="2" id="KW-0436">Ligase</keyword>
<feature type="domain" description="AMP-dependent synthetase/ligase" evidence="1">
    <location>
        <begin position="60"/>
        <end position="203"/>
    </location>
</feature>
<dbReference type="SUPFAM" id="SSF56801">
    <property type="entry name" value="Acetyl-CoA synthetase-like"/>
    <property type="match status" value="1"/>
</dbReference>
<name>A0A4U0EQP9_9FLAO</name>
<sequence length="366" mass="40421">MIPHFNKIHNRFKLNGEHYNQDVLKEVAADYIKEGEPYQKVIGDFLLDWLNNKDDIKVTTSGSTGSPKLLALKKQSMVHSALATGDYFGLAPGDTALHCLPTGFIAGKMMLVRALILGLELDIVEPSAQPLAFTSKPYDFCAMVPLQLQQSITQLNYIKTLIVGGALVTQKLQNQIQDTSCHVYATYGMTETVTHIAVKKLNNVPSLRGGTTKQSVEEAFKILPNISIETDERDCLVINAPRLTEHPVVTNDIVELTSKNSFKLLGRVDNVINSGGVKLFPEQIEEKLAQVIETPFFVASKKNDSLGESLILVVEGLPNTDHLKTAIKGIKNLDKYEIPKEILSVPQFVTTASGKLQRKLTLELLQ</sequence>
<evidence type="ECO:0000259" key="1">
    <source>
        <dbReference type="Pfam" id="PF00501"/>
    </source>
</evidence>
<protein>
    <submittedName>
        <fullName evidence="2">O-succinylbenzoic acid--CoA ligase</fullName>
    </submittedName>
</protein>
<dbReference type="EMBL" id="SUPL01000006">
    <property type="protein sequence ID" value="TJY34007.1"/>
    <property type="molecule type" value="Genomic_DNA"/>
</dbReference>